<feature type="region of interest" description="Disordered" evidence="1">
    <location>
        <begin position="152"/>
        <end position="184"/>
    </location>
</feature>
<sequence>MDDPPDIFRGTGGRSPLQNFVRAHLPGFLAEFEDEHGGRSLPKYVIQEFEALLECGDPAFGFSRLRCPSCATDTVVPFSCKGRTFCSSCGGRQMAQTAAHLVDRVFPDVDVRQWVLTVPRPLRLAMAMNAELCREVTRAHIRAVSASYKRRGQVTLDRQQQQVQVDPEGDAEGDPGEAAPSFSSSPVRVRLDIGAVNSTQRFESSLGLNVHFHSLYLDGVYVTRSAFESPVFLPADPLTSAEVERVHGDAIARIRRVLKRFSLDPIALGMPLRKGDDRPWEYADAGADEQPLLDFGDARENAFFPALKATSVKSLVPFGAGAGQPLKRLIDPDLGLAFQSSGWGSQYVPPPLVVNADGFSLHAATLIRKGQRAQLEKLCRYVTRPAISLERFDVRPDGMVSWLLRKAWRDGTKGFVMTPYQFMARLAALAPHPREHQLTYQGVLAPASSLRDLVVPRPVVRKEPKDVDVADEDGSKSAEERSKDQRYIRWADLLKRVFSEDVLSCPRCRGRRHMISVITDPETARKVLEGVRAAARRSSDSLGGGAPSSPGPSRSAPAEPEVQIPMPPRQGRLDFGK</sequence>
<evidence type="ECO:0000259" key="2">
    <source>
        <dbReference type="Pfam" id="PF04986"/>
    </source>
</evidence>
<feature type="domain" description="Transposase IS801/IS1294" evidence="2">
    <location>
        <begin position="194"/>
        <end position="445"/>
    </location>
</feature>
<protein>
    <submittedName>
        <fullName evidence="4">Transposase</fullName>
    </submittedName>
</protein>
<dbReference type="Pfam" id="PF04986">
    <property type="entry name" value="Y2_Tnp"/>
    <property type="match status" value="1"/>
</dbReference>
<dbReference type="EMBL" id="CP036434">
    <property type="protein sequence ID" value="QDV09332.1"/>
    <property type="molecule type" value="Genomic_DNA"/>
</dbReference>
<dbReference type="GO" id="GO:0004803">
    <property type="term" value="F:transposase activity"/>
    <property type="evidence" value="ECO:0007669"/>
    <property type="project" value="InterPro"/>
</dbReference>
<feature type="domain" description="Transposase zinc-binding" evidence="3">
    <location>
        <begin position="32"/>
        <end position="118"/>
    </location>
</feature>
<evidence type="ECO:0000313" key="4">
    <source>
        <dbReference type="EMBL" id="QDV09332.1"/>
    </source>
</evidence>
<evidence type="ECO:0000313" key="5">
    <source>
        <dbReference type="Proteomes" id="UP000320390"/>
    </source>
</evidence>
<proteinExistence type="predicted"/>
<dbReference type="InterPro" id="IPR026889">
    <property type="entry name" value="Zn_Tnp"/>
</dbReference>
<dbReference type="GO" id="GO:0003677">
    <property type="term" value="F:DNA binding"/>
    <property type="evidence" value="ECO:0007669"/>
    <property type="project" value="InterPro"/>
</dbReference>
<dbReference type="AlphaFoldDB" id="A0A518EZ16"/>
<dbReference type="Proteomes" id="UP000320390">
    <property type="component" value="Chromosome"/>
</dbReference>
<evidence type="ECO:0000259" key="3">
    <source>
        <dbReference type="Pfam" id="PF14319"/>
    </source>
</evidence>
<gene>
    <name evidence="4" type="ORF">Poly30_48900</name>
</gene>
<accession>A0A518EZ16</accession>
<feature type="region of interest" description="Disordered" evidence="1">
    <location>
        <begin position="532"/>
        <end position="577"/>
    </location>
</feature>
<dbReference type="InterPro" id="IPR007069">
    <property type="entry name" value="Transposase_32"/>
</dbReference>
<feature type="compositionally biased region" description="Low complexity" evidence="1">
    <location>
        <begin position="547"/>
        <end position="558"/>
    </location>
</feature>
<dbReference type="RefSeq" id="WP_419190585.1">
    <property type="nucleotide sequence ID" value="NZ_CP036434.1"/>
</dbReference>
<keyword evidence="5" id="KW-1185">Reference proteome</keyword>
<dbReference type="GO" id="GO:0006313">
    <property type="term" value="P:DNA transposition"/>
    <property type="evidence" value="ECO:0007669"/>
    <property type="project" value="InterPro"/>
</dbReference>
<evidence type="ECO:0000256" key="1">
    <source>
        <dbReference type="SAM" id="MobiDB-lite"/>
    </source>
</evidence>
<name>A0A518EZ16_9BACT</name>
<reference evidence="4 5" key="1">
    <citation type="submission" date="2019-02" db="EMBL/GenBank/DDBJ databases">
        <title>Deep-cultivation of Planctomycetes and their phenomic and genomic characterization uncovers novel biology.</title>
        <authorList>
            <person name="Wiegand S."/>
            <person name="Jogler M."/>
            <person name="Boedeker C."/>
            <person name="Pinto D."/>
            <person name="Vollmers J."/>
            <person name="Rivas-Marin E."/>
            <person name="Kohn T."/>
            <person name="Peeters S.H."/>
            <person name="Heuer A."/>
            <person name="Rast P."/>
            <person name="Oberbeckmann S."/>
            <person name="Bunk B."/>
            <person name="Jeske O."/>
            <person name="Meyerdierks A."/>
            <person name="Storesund J.E."/>
            <person name="Kallscheuer N."/>
            <person name="Luecker S."/>
            <person name="Lage O.M."/>
            <person name="Pohl T."/>
            <person name="Merkel B.J."/>
            <person name="Hornburger P."/>
            <person name="Mueller R.-W."/>
            <person name="Bruemmer F."/>
            <person name="Labrenz M."/>
            <person name="Spormann A.M."/>
            <person name="Op den Camp H."/>
            <person name="Overmann J."/>
            <person name="Amann R."/>
            <person name="Jetten M.S.M."/>
            <person name="Mascher T."/>
            <person name="Medema M.H."/>
            <person name="Devos D.P."/>
            <person name="Kaster A.-K."/>
            <person name="Ovreas L."/>
            <person name="Rohde M."/>
            <person name="Galperin M.Y."/>
            <person name="Jogler C."/>
        </authorList>
    </citation>
    <scope>NUCLEOTIDE SEQUENCE [LARGE SCALE GENOMIC DNA]</scope>
    <source>
        <strain evidence="4 5">Poly30</strain>
    </source>
</reference>
<dbReference type="Pfam" id="PF14319">
    <property type="entry name" value="Zn_Tnp_IS91"/>
    <property type="match status" value="1"/>
</dbReference>
<organism evidence="4 5">
    <name type="scientific">Saltatorellus ferox</name>
    <dbReference type="NCBI Taxonomy" id="2528018"/>
    <lineage>
        <taxon>Bacteria</taxon>
        <taxon>Pseudomonadati</taxon>
        <taxon>Planctomycetota</taxon>
        <taxon>Planctomycetia</taxon>
        <taxon>Planctomycetia incertae sedis</taxon>
        <taxon>Saltatorellus</taxon>
    </lineage>
</organism>